<evidence type="ECO:0000256" key="1">
    <source>
        <dbReference type="SAM" id="Phobius"/>
    </source>
</evidence>
<accession>A0A923T7P1</accession>
<evidence type="ECO:0000313" key="2">
    <source>
        <dbReference type="EMBL" id="MBC6993088.1"/>
    </source>
</evidence>
<keyword evidence="1" id="KW-0812">Transmembrane</keyword>
<dbReference type="Proteomes" id="UP000650081">
    <property type="component" value="Unassembled WGS sequence"/>
</dbReference>
<keyword evidence="1" id="KW-1133">Transmembrane helix</keyword>
<keyword evidence="1" id="KW-0472">Membrane</keyword>
<comment type="caution">
    <text evidence="2">The sequence shown here is derived from an EMBL/GenBank/DDBJ whole genome shotgun (WGS) entry which is preliminary data.</text>
</comment>
<reference evidence="2" key="1">
    <citation type="submission" date="2020-08" db="EMBL/GenBank/DDBJ databases">
        <title>Lewinella bacteria from marine environments.</title>
        <authorList>
            <person name="Zhong Y."/>
        </authorList>
    </citation>
    <scope>NUCLEOTIDE SEQUENCE</scope>
    <source>
        <strain evidence="2">KCTC 42187</strain>
    </source>
</reference>
<keyword evidence="3" id="KW-1185">Reference proteome</keyword>
<evidence type="ECO:0000313" key="3">
    <source>
        <dbReference type="Proteomes" id="UP000650081"/>
    </source>
</evidence>
<name>A0A923T7P1_9BACT</name>
<gene>
    <name evidence="2" type="ORF">H9S92_02850</name>
</gene>
<dbReference type="RefSeq" id="WP_187465212.1">
    <property type="nucleotide sequence ID" value="NZ_JACSIT010000050.1"/>
</dbReference>
<feature type="transmembrane region" description="Helical" evidence="1">
    <location>
        <begin position="21"/>
        <end position="40"/>
    </location>
</feature>
<protein>
    <submittedName>
        <fullName evidence="2">Uncharacterized protein</fullName>
    </submittedName>
</protein>
<organism evidence="2 3">
    <name type="scientific">Neolewinella lacunae</name>
    <dbReference type="NCBI Taxonomy" id="1517758"/>
    <lineage>
        <taxon>Bacteria</taxon>
        <taxon>Pseudomonadati</taxon>
        <taxon>Bacteroidota</taxon>
        <taxon>Saprospiria</taxon>
        <taxon>Saprospirales</taxon>
        <taxon>Lewinellaceae</taxon>
        <taxon>Neolewinella</taxon>
    </lineage>
</organism>
<dbReference type="EMBL" id="JACSIT010000050">
    <property type="protein sequence ID" value="MBC6993088.1"/>
    <property type="molecule type" value="Genomic_DNA"/>
</dbReference>
<dbReference type="AlphaFoldDB" id="A0A923T7P1"/>
<proteinExistence type="predicted"/>
<sequence>MSATYFGAYFGLKYGVFGGSLPWYLNALLILSCLLLAFALRRRVG</sequence>